<comment type="caution">
    <text evidence="2">The sequence shown here is derived from an EMBL/GenBank/DDBJ whole genome shotgun (WGS) entry which is preliminary data.</text>
</comment>
<dbReference type="Pfam" id="PF01636">
    <property type="entry name" value="APH"/>
    <property type="match status" value="1"/>
</dbReference>
<sequence>MTGLASVVDKQGREWALQRWVKQQLGLQQEHTGGWPAGWHWSIASADASFRRYFRLSADGGRSWIAADAPPATENSQAFVALAQHWRVAKLPVPEVLGWDYQQGFLLLEDLGDCDLASQIQPQNAAQQYQRALQLLPLLAVQSDPLAYPLPQYDAKMLAFELGIFQEWVLERELCWAPGEWLQTYQQAQDYLIDAALSQPQVCVHRDFHSRNLMLDPQGQLRLIDIQGAVRGPLAYDAVSLLRDCYLRWPVALVQSLRQEAEALYRQAGVLTSEHSSADFERWFDLIGVQRHLKAVGLFIRLARRDGKPGYLDAIPRTLSYVVEQCQRYAGLHALGAMLQQQVIPALQHSGMFSCEAQKDWIL</sequence>
<dbReference type="InterPro" id="IPR002575">
    <property type="entry name" value="Aminoglycoside_PTrfase"/>
</dbReference>
<keyword evidence="3" id="KW-1185">Reference proteome</keyword>
<dbReference type="Proteomes" id="UP001589628">
    <property type="component" value="Unassembled WGS sequence"/>
</dbReference>
<dbReference type="Gene3D" id="3.30.200.20">
    <property type="entry name" value="Phosphorylase Kinase, domain 1"/>
    <property type="match status" value="1"/>
</dbReference>
<evidence type="ECO:0000259" key="1">
    <source>
        <dbReference type="Pfam" id="PF01636"/>
    </source>
</evidence>
<dbReference type="SUPFAM" id="SSF56112">
    <property type="entry name" value="Protein kinase-like (PK-like)"/>
    <property type="match status" value="1"/>
</dbReference>
<organism evidence="2 3">
    <name type="scientific">Balneatrix alpica</name>
    <dbReference type="NCBI Taxonomy" id="75684"/>
    <lineage>
        <taxon>Bacteria</taxon>
        <taxon>Pseudomonadati</taxon>
        <taxon>Pseudomonadota</taxon>
        <taxon>Gammaproteobacteria</taxon>
        <taxon>Oceanospirillales</taxon>
        <taxon>Balneatrichaceae</taxon>
        <taxon>Balneatrix</taxon>
    </lineage>
</organism>
<dbReference type="Gene3D" id="3.90.1200.10">
    <property type="match status" value="1"/>
</dbReference>
<dbReference type="RefSeq" id="WP_051527898.1">
    <property type="nucleotide sequence ID" value="NZ_JBHLZN010000004.1"/>
</dbReference>
<dbReference type="InterPro" id="IPR011009">
    <property type="entry name" value="Kinase-like_dom_sf"/>
</dbReference>
<accession>A0ABV5ZD46</accession>
<protein>
    <submittedName>
        <fullName evidence="2">Aminoglycoside phosphotransferase family protein</fullName>
    </submittedName>
</protein>
<feature type="domain" description="Aminoglycoside phosphotransferase" evidence="1">
    <location>
        <begin position="43"/>
        <end position="266"/>
    </location>
</feature>
<dbReference type="EMBL" id="JBHLZN010000004">
    <property type="protein sequence ID" value="MFB9887214.1"/>
    <property type="molecule type" value="Genomic_DNA"/>
</dbReference>
<name>A0ABV5ZD46_9GAMM</name>
<reference evidence="2 3" key="1">
    <citation type="submission" date="2024-09" db="EMBL/GenBank/DDBJ databases">
        <authorList>
            <person name="Sun Q."/>
            <person name="Mori K."/>
        </authorList>
    </citation>
    <scope>NUCLEOTIDE SEQUENCE [LARGE SCALE GENOMIC DNA]</scope>
    <source>
        <strain evidence="2 3">ATCC 51285</strain>
    </source>
</reference>
<proteinExistence type="predicted"/>
<evidence type="ECO:0000313" key="2">
    <source>
        <dbReference type="EMBL" id="MFB9887214.1"/>
    </source>
</evidence>
<gene>
    <name evidence="2" type="ORF">ACFFLH_12410</name>
</gene>
<evidence type="ECO:0000313" key="3">
    <source>
        <dbReference type="Proteomes" id="UP001589628"/>
    </source>
</evidence>